<name>A0A934I1U6_9MICO</name>
<evidence type="ECO:0000256" key="1">
    <source>
        <dbReference type="ARBA" id="ARBA00010105"/>
    </source>
</evidence>
<dbReference type="EMBL" id="JAEINH010000002">
    <property type="protein sequence ID" value="MBI9114019.1"/>
    <property type="molecule type" value="Genomic_DNA"/>
</dbReference>
<keyword evidence="3" id="KW-1185">Reference proteome</keyword>
<evidence type="ECO:0000313" key="2">
    <source>
        <dbReference type="EMBL" id="MBI9114019.1"/>
    </source>
</evidence>
<dbReference type="RefSeq" id="WP_198732573.1">
    <property type="nucleotide sequence ID" value="NZ_JAEINH010000002.1"/>
</dbReference>
<dbReference type="Pfam" id="PF03690">
    <property type="entry name" value="MYG1_exonuc"/>
    <property type="match status" value="1"/>
</dbReference>
<dbReference type="InterPro" id="IPR003226">
    <property type="entry name" value="MYG1_exonuclease"/>
</dbReference>
<protein>
    <submittedName>
        <fullName evidence="2">MYG1 family protein</fullName>
    </submittedName>
</protein>
<organism evidence="2 3">
    <name type="scientific">Sanguibacter suaedae</name>
    <dbReference type="NCBI Taxonomy" id="2795737"/>
    <lineage>
        <taxon>Bacteria</taxon>
        <taxon>Bacillati</taxon>
        <taxon>Actinomycetota</taxon>
        <taxon>Actinomycetes</taxon>
        <taxon>Micrococcales</taxon>
        <taxon>Sanguibacteraceae</taxon>
        <taxon>Sanguibacter</taxon>
    </lineage>
</organism>
<reference evidence="2" key="1">
    <citation type="submission" date="2020-12" db="EMBL/GenBank/DDBJ databases">
        <title>Sanguibacter suaedae sp. nov., isolated from Suaeda aralocaspica.</title>
        <authorList>
            <person name="Ma Q."/>
        </authorList>
    </citation>
    <scope>NUCLEOTIDE SEQUENCE</scope>
    <source>
        <strain evidence="2">YZGR15</strain>
    </source>
</reference>
<accession>A0A934I1U6</accession>
<dbReference type="Proteomes" id="UP000602087">
    <property type="component" value="Unassembled WGS sequence"/>
</dbReference>
<evidence type="ECO:0000313" key="3">
    <source>
        <dbReference type="Proteomes" id="UP000602087"/>
    </source>
</evidence>
<gene>
    <name evidence="2" type="ORF">JAV76_03195</name>
</gene>
<dbReference type="GO" id="GO:0005737">
    <property type="term" value="C:cytoplasm"/>
    <property type="evidence" value="ECO:0007669"/>
    <property type="project" value="TreeGrafter"/>
</dbReference>
<proteinExistence type="inferred from homology"/>
<dbReference type="PANTHER" id="PTHR11215">
    <property type="entry name" value="METAL DEPENDENT HYDROLASE - RELATED"/>
    <property type="match status" value="1"/>
</dbReference>
<dbReference type="PANTHER" id="PTHR11215:SF1">
    <property type="entry name" value="MYG1 EXONUCLEASE"/>
    <property type="match status" value="1"/>
</dbReference>
<sequence>MIIATHNGKFHADDVLGVALLKHLHPDAEVVRTRDADRLGEADVVLDVGGLFDPATRRFDHHQLSSGARESGILYSAFGLLWQQYGKEFCDGDEAVWQKIDSRLVTAVDAVDNGQDLYTVNDYGTYPFDVSEYLGLFNPLVEGEDFDSQFEVAVGLATQLLLRLRARYAGAIAAERDFLTAYAASPDKRYVVLERFVPHGGIATKQPDLLFTLFPGASGGWTIQTVRPEGSQYGSRKELPQAWRGLTGGELAAVTGVPDSVFCHKAGFIGAAESRAGALRLLELALADTV</sequence>
<comment type="caution">
    <text evidence="2">The sequence shown here is derived from an EMBL/GenBank/DDBJ whole genome shotgun (WGS) entry which is preliminary data.</text>
</comment>
<dbReference type="AlphaFoldDB" id="A0A934I1U6"/>
<comment type="similarity">
    <text evidence="1">Belongs to the MYG1 family.</text>
</comment>